<keyword evidence="2" id="KW-0547">Nucleotide-binding</keyword>
<proteinExistence type="predicted"/>
<reference evidence="2" key="1">
    <citation type="submission" date="2022-10" db="EMBL/GenBank/DDBJ databases">
        <title>The complete genomes of actinobacterial strains from the NBC collection.</title>
        <authorList>
            <person name="Joergensen T.S."/>
            <person name="Alvarez Arevalo M."/>
            <person name="Sterndorff E.B."/>
            <person name="Faurdal D."/>
            <person name="Vuksanovic O."/>
            <person name="Mourched A.-S."/>
            <person name="Charusanti P."/>
            <person name="Shaw S."/>
            <person name="Blin K."/>
            <person name="Weber T."/>
        </authorList>
    </citation>
    <scope>NUCLEOTIDE SEQUENCE</scope>
    <source>
        <strain evidence="2">NBC_00049</strain>
    </source>
</reference>
<evidence type="ECO:0000313" key="2">
    <source>
        <dbReference type="EMBL" id="WTU77537.1"/>
    </source>
</evidence>
<accession>A0AAU2K0K5</accession>
<sequence>MTRTRLADPQPAVSDRLQARLAARLTARGINPTAPVLADTPEPIPALEAAQRRIPYDYRDAFADHPAVMTWVRTIADAATAPHTDDHNPHWGSGGRRVIARGPSLLMWGNTGVGKTRQAYGAIRSLTAAGCAVRWHAIKAVDLFGQMRQRSGVDVEWLLRDIARVPLLLLDDLGAGKSSEWNEEITFRLLAWRGEHHLPTLVTTNLAPVRTEGMDSHQPVLRDKVGDRILSRLSGMCTGVEFDGPDRRFLRD</sequence>
<dbReference type="InterPro" id="IPR027417">
    <property type="entry name" value="P-loop_NTPase"/>
</dbReference>
<dbReference type="Gene3D" id="3.40.50.300">
    <property type="entry name" value="P-loop containing nucleotide triphosphate hydrolases"/>
    <property type="match status" value="1"/>
</dbReference>
<gene>
    <name evidence="2" type="ORF">OG327_31760</name>
</gene>
<dbReference type="GO" id="GO:0005524">
    <property type="term" value="F:ATP binding"/>
    <property type="evidence" value="ECO:0007669"/>
    <property type="project" value="UniProtKB-KW"/>
</dbReference>
<dbReference type="AlphaFoldDB" id="A0AAU2K0K5"/>
<keyword evidence="2" id="KW-0067">ATP-binding</keyword>
<evidence type="ECO:0000259" key="1">
    <source>
        <dbReference type="Pfam" id="PF01695"/>
    </source>
</evidence>
<dbReference type="Pfam" id="PF01695">
    <property type="entry name" value="IstB_IS21"/>
    <property type="match status" value="1"/>
</dbReference>
<name>A0AAU2K0K5_9ACTN</name>
<dbReference type="SUPFAM" id="SSF52540">
    <property type="entry name" value="P-loop containing nucleoside triphosphate hydrolases"/>
    <property type="match status" value="1"/>
</dbReference>
<protein>
    <submittedName>
        <fullName evidence="2">ATP-binding protein</fullName>
    </submittedName>
</protein>
<dbReference type="EMBL" id="CP108264">
    <property type="protein sequence ID" value="WTU77537.1"/>
    <property type="molecule type" value="Genomic_DNA"/>
</dbReference>
<dbReference type="InterPro" id="IPR002611">
    <property type="entry name" value="IstB_ATP-bd"/>
</dbReference>
<organism evidence="2">
    <name type="scientific">Streptomyces sp. NBC_00049</name>
    <dbReference type="NCBI Taxonomy" id="2903617"/>
    <lineage>
        <taxon>Bacteria</taxon>
        <taxon>Bacillati</taxon>
        <taxon>Actinomycetota</taxon>
        <taxon>Actinomycetes</taxon>
        <taxon>Kitasatosporales</taxon>
        <taxon>Streptomycetaceae</taxon>
        <taxon>Streptomyces</taxon>
    </lineage>
</organism>
<feature type="domain" description="IstB-like ATP-binding" evidence="1">
    <location>
        <begin position="104"/>
        <end position="244"/>
    </location>
</feature>